<protein>
    <submittedName>
        <fullName evidence="1">Uncharacterized protein</fullName>
    </submittedName>
</protein>
<dbReference type="STRING" id="797302.Halru_0047"/>
<dbReference type="OrthoDB" id="113835at2157"/>
<dbReference type="eggNOG" id="arCOG06119">
    <property type="taxonomic scope" value="Archaea"/>
</dbReference>
<dbReference type="RefSeq" id="WP_015299404.1">
    <property type="nucleotide sequence ID" value="NC_019964.1"/>
</dbReference>
<dbReference type="GeneID" id="14377518"/>
<reference evidence="1" key="1">
    <citation type="submission" date="2011-09" db="EMBL/GenBank/DDBJ databases">
        <title>Complete sequence of Halovivax ruber XH-70.</title>
        <authorList>
            <consortium name="US DOE Joint Genome Institute"/>
            <person name="Lucas S."/>
            <person name="Han J."/>
            <person name="Lapidus A."/>
            <person name="Cheng J.-F."/>
            <person name="Goodwin L."/>
            <person name="Pitluck S."/>
            <person name="Peters L."/>
            <person name="Mikhailova N."/>
            <person name="Davenport K."/>
            <person name="Detter J.C."/>
            <person name="Han C."/>
            <person name="Tapia R."/>
            <person name="Land M."/>
            <person name="Hauser L."/>
            <person name="Kyrpides N."/>
            <person name="Ivanova N."/>
            <person name="Pagani I."/>
            <person name="Sproer C."/>
            <person name="Anderson I."/>
            <person name="Woyke T."/>
        </authorList>
    </citation>
    <scope>NUCLEOTIDE SEQUENCE</scope>
    <source>
        <strain evidence="1">XH-70</strain>
    </source>
</reference>
<evidence type="ECO:0000313" key="1">
    <source>
        <dbReference type="EMBL" id="AGB14701.1"/>
    </source>
</evidence>
<sequence length="361" mass="42011">MSELDFLKVKDLTFSSEEDFINYVDSEVDFGEVEGNVNIIGSVSDYITKEQFTKALEYEFETIWSTGDLYLSAAHTNSSAIPYYVYFDEDFPVFITTANITDEMPPTIERFLRTDPNLGRFWLSMEQMELLRAEISRKYADMIVPFFTGNRSEYTEIPAEKRDEIDRTITYWGDDGRQAYKEMRTKYGVLPTNIVFDRPNHFKFGIKQEGVFKHQDGSIKEAWELYRSERTRKKRVKKAINTGQFNEQTESTQIAERTISGSKPWAVEMDKAMTSEPLESFVPHLNEEELEFSVANYKVKPDRSSFDAQLVDNNSYGSTRLRGRRNAIRVYPHEGSGIDQHIRIYNFVQDHFDPSCRAVEV</sequence>
<organism evidence="1 2">
    <name type="scientific">Halovivax ruber (strain DSM 18193 / JCM 13892 / XH-70)</name>
    <dbReference type="NCBI Taxonomy" id="797302"/>
    <lineage>
        <taxon>Archaea</taxon>
        <taxon>Methanobacteriati</taxon>
        <taxon>Methanobacteriota</taxon>
        <taxon>Stenosarchaea group</taxon>
        <taxon>Halobacteria</taxon>
        <taxon>Halobacteriales</taxon>
        <taxon>Natrialbaceae</taxon>
        <taxon>Halovivax</taxon>
    </lineage>
</organism>
<accession>L0I8Y0</accession>
<proteinExistence type="predicted"/>
<gene>
    <name evidence="1" type="ordered locus">Halru_0047</name>
</gene>
<dbReference type="EMBL" id="CP003050">
    <property type="protein sequence ID" value="AGB14701.1"/>
    <property type="molecule type" value="Genomic_DNA"/>
</dbReference>
<dbReference type="AlphaFoldDB" id="L0I8Y0"/>
<name>L0I8Y0_HALRX</name>
<keyword evidence="2" id="KW-1185">Reference proteome</keyword>
<dbReference type="HOGENOM" id="CLU_759955_0_0_2"/>
<dbReference type="Proteomes" id="UP000010846">
    <property type="component" value="Chromosome"/>
</dbReference>
<evidence type="ECO:0000313" key="2">
    <source>
        <dbReference type="Proteomes" id="UP000010846"/>
    </source>
</evidence>
<dbReference type="KEGG" id="hru:Halru_0047"/>